<feature type="coiled-coil region" evidence="1">
    <location>
        <begin position="108"/>
        <end position="135"/>
    </location>
</feature>
<dbReference type="EMBL" id="JACEIK010006665">
    <property type="protein sequence ID" value="MCE2056076.1"/>
    <property type="molecule type" value="Genomic_DNA"/>
</dbReference>
<reference evidence="3 4" key="1">
    <citation type="journal article" date="2021" name="BMC Genomics">
        <title>Datura genome reveals duplications of psychoactive alkaloid biosynthetic genes and high mutation rate following tissue culture.</title>
        <authorList>
            <person name="Rajewski A."/>
            <person name="Carter-House D."/>
            <person name="Stajich J."/>
            <person name="Litt A."/>
        </authorList>
    </citation>
    <scope>NUCLEOTIDE SEQUENCE [LARGE SCALE GENOMIC DNA]</scope>
    <source>
        <strain evidence="3">AR-01</strain>
    </source>
</reference>
<organism evidence="3 4">
    <name type="scientific">Datura stramonium</name>
    <name type="common">Jimsonweed</name>
    <name type="synonym">Common thornapple</name>
    <dbReference type="NCBI Taxonomy" id="4076"/>
    <lineage>
        <taxon>Eukaryota</taxon>
        <taxon>Viridiplantae</taxon>
        <taxon>Streptophyta</taxon>
        <taxon>Embryophyta</taxon>
        <taxon>Tracheophyta</taxon>
        <taxon>Spermatophyta</taxon>
        <taxon>Magnoliopsida</taxon>
        <taxon>eudicotyledons</taxon>
        <taxon>Gunneridae</taxon>
        <taxon>Pentapetalae</taxon>
        <taxon>asterids</taxon>
        <taxon>lamiids</taxon>
        <taxon>Solanales</taxon>
        <taxon>Solanaceae</taxon>
        <taxon>Solanoideae</taxon>
        <taxon>Datureae</taxon>
        <taxon>Datura</taxon>
    </lineage>
</organism>
<sequence>MLCMRMACPLFWPLDRVVQENSVITLATKINKEVPVMKWAKYTRTMTPPSSSTSTHTTTAPLHTAESQNPPPLVLLNIVQRAKIHENQMVRLAKALPSMIQGSIKKALQLAKEKLANLCSKVNVLESKVGTLKQEVVALIALPSTSQPNPCKPESSVAGREGHLSSIYEATGPFEFYLLRGCEGRLSSIY</sequence>
<comment type="caution">
    <text evidence="3">The sequence shown here is derived from an EMBL/GenBank/DDBJ whole genome shotgun (WGS) entry which is preliminary data.</text>
</comment>
<feature type="region of interest" description="Disordered" evidence="2">
    <location>
        <begin position="45"/>
        <end position="68"/>
    </location>
</feature>
<accession>A0ABS8W441</accession>
<evidence type="ECO:0000256" key="1">
    <source>
        <dbReference type="SAM" id="Coils"/>
    </source>
</evidence>
<name>A0ABS8W441_DATST</name>
<keyword evidence="1" id="KW-0175">Coiled coil</keyword>
<proteinExistence type="predicted"/>
<evidence type="ECO:0000313" key="4">
    <source>
        <dbReference type="Proteomes" id="UP000823775"/>
    </source>
</evidence>
<dbReference type="Proteomes" id="UP000823775">
    <property type="component" value="Unassembled WGS sequence"/>
</dbReference>
<keyword evidence="4" id="KW-1185">Reference proteome</keyword>
<evidence type="ECO:0000256" key="2">
    <source>
        <dbReference type="SAM" id="MobiDB-lite"/>
    </source>
</evidence>
<evidence type="ECO:0000313" key="3">
    <source>
        <dbReference type="EMBL" id="MCE2056076.1"/>
    </source>
</evidence>
<feature type="compositionally biased region" description="Low complexity" evidence="2">
    <location>
        <begin position="45"/>
        <end position="64"/>
    </location>
</feature>
<gene>
    <name evidence="3" type="ORF">HAX54_044015</name>
</gene>
<protein>
    <submittedName>
        <fullName evidence="3">Uncharacterized protein</fullName>
    </submittedName>
</protein>